<evidence type="ECO:0000256" key="1">
    <source>
        <dbReference type="SAM" id="Coils"/>
    </source>
</evidence>
<gene>
    <name evidence="3" type="ORF">EQU50_00185</name>
</gene>
<dbReference type="RefSeq" id="WP_130153154.1">
    <property type="nucleotide sequence ID" value="NZ_SCFB01000001.1"/>
</dbReference>
<name>A0A4Q7DJ72_9PROT</name>
<feature type="coiled-coil region" evidence="1">
    <location>
        <begin position="13"/>
        <end position="40"/>
    </location>
</feature>
<dbReference type="Proteomes" id="UP000293550">
    <property type="component" value="Unassembled WGS sequence"/>
</dbReference>
<reference evidence="3 4" key="1">
    <citation type="submission" date="2018-10" db="EMBL/GenBank/DDBJ databases">
        <title>An updated phylogeny of the Alphaproteobacteria reveals that the parasitic Rickettsiales and Holosporales have independent origins.</title>
        <authorList>
            <person name="Munoz-Gomez S.A."/>
            <person name="Hess S."/>
            <person name="Burger G."/>
            <person name="Lang B.F."/>
            <person name="Susko E."/>
            <person name="Slamovits C.H."/>
            <person name="Roger A.J."/>
        </authorList>
    </citation>
    <scope>NUCLEOTIDE SEQUENCE [LARGE SCALE GENOMIC DNA]</scope>
    <source>
        <strain evidence="3">HOLO01</strain>
    </source>
</reference>
<proteinExistence type="predicted"/>
<dbReference type="AlphaFoldDB" id="A0A4Q7DJ72"/>
<comment type="caution">
    <text evidence="3">The sequence shown here is derived from an EMBL/GenBank/DDBJ whole genome shotgun (WGS) entry which is preliminary data.</text>
</comment>
<accession>A0A4Q7DJ72</accession>
<dbReference type="OrthoDB" id="9813793at2"/>
<feature type="domain" description="GapR-like DNA-binding" evidence="2">
    <location>
        <begin position="10"/>
        <end position="80"/>
    </location>
</feature>
<keyword evidence="1" id="KW-0175">Coiled coil</keyword>
<dbReference type="Pfam" id="PF10073">
    <property type="entry name" value="GapR_DNA-bd"/>
    <property type="match status" value="1"/>
</dbReference>
<protein>
    <submittedName>
        <fullName evidence="3">DUF2312 domain-containing protein</fullName>
    </submittedName>
</protein>
<evidence type="ECO:0000313" key="3">
    <source>
        <dbReference type="EMBL" id="RZI47041.1"/>
    </source>
</evidence>
<sequence>MEALHGGISAQQLRLFIEKIERLEQDKAELGEVVRETFAEAKSEGFDVKVMRQLIKIRRMKKEELIEQEELLGLYRQALGE</sequence>
<evidence type="ECO:0000313" key="4">
    <source>
        <dbReference type="Proteomes" id="UP000293550"/>
    </source>
</evidence>
<dbReference type="InterPro" id="IPR046367">
    <property type="entry name" value="GapR-like_DNA-bd"/>
</dbReference>
<dbReference type="GO" id="GO:0003677">
    <property type="term" value="F:DNA binding"/>
    <property type="evidence" value="ECO:0007669"/>
    <property type="project" value="InterPro"/>
</dbReference>
<evidence type="ECO:0000259" key="2">
    <source>
        <dbReference type="Pfam" id="PF10073"/>
    </source>
</evidence>
<keyword evidence="4" id="KW-1185">Reference proteome</keyword>
<dbReference type="EMBL" id="SCFB01000001">
    <property type="protein sequence ID" value="RZI47041.1"/>
    <property type="molecule type" value="Genomic_DNA"/>
</dbReference>
<organism evidence="3 4">
    <name type="scientific">Candidatus Finniella inopinata</name>
    <dbReference type="NCBI Taxonomy" id="1696036"/>
    <lineage>
        <taxon>Bacteria</taxon>
        <taxon>Pseudomonadati</taxon>
        <taxon>Pseudomonadota</taxon>
        <taxon>Alphaproteobacteria</taxon>
        <taxon>Holosporales</taxon>
        <taxon>Candidatus Paracaedibacteraceae</taxon>
        <taxon>Candidatus Finniella</taxon>
    </lineage>
</organism>